<sequence length="234" mass="27260">METMENVIAQYLEGHPPAKVLFEGLKSMGNLYLIGGVLREYRDNDGIINLRDIDLISDAPKSQYENFMNTFNPEKNAFGGFKVHCPGLIVDIWRLEETWAYTNQKIKCSKSNYAKFLPQTVFLNMDAIVYDLKNDLWNDDIYNEAVRSGVLDVVLEENPQTALNIVRCFVLQRRYGMELSPDLCRVIIDYCYDNPNAVQELYNIQLGRYKKEILTLRELQENLLHVTNKFYSFM</sequence>
<keyword evidence="2" id="KW-1185">Reference proteome</keyword>
<accession>A0ABQ0BKB6</accession>
<comment type="caution">
    <text evidence="1">The sequence shown here is derived from an EMBL/GenBank/DDBJ whole genome shotgun (WGS) entry which is preliminary data.</text>
</comment>
<reference evidence="1 2" key="1">
    <citation type="submission" date="2024-04" db="EMBL/GenBank/DDBJ databases">
        <title>Defined microbial consortia suppress multidrug-resistant proinflammatory Enterobacteriaceae via ecological control.</title>
        <authorList>
            <person name="Furuichi M."/>
            <person name="Kawaguchi T."/>
            <person name="Pust M."/>
            <person name="Yasuma K."/>
            <person name="Plichta D."/>
            <person name="Hasegawa N."/>
            <person name="Ohya T."/>
            <person name="Bhattarai S."/>
            <person name="Sasajima S."/>
            <person name="Aoto Y."/>
            <person name="Tuganbaev T."/>
            <person name="Yaginuma M."/>
            <person name="Ueda M."/>
            <person name="Okahashi N."/>
            <person name="Amafuji K."/>
            <person name="Kiridooshi Y."/>
            <person name="Sugita K."/>
            <person name="Strazar M."/>
            <person name="Skelly A."/>
            <person name="Suda W."/>
            <person name="Hattori M."/>
            <person name="Nakamoto N."/>
            <person name="Caballero S."/>
            <person name="Norman J."/>
            <person name="Olle B."/>
            <person name="Tanoue T."/>
            <person name="Arita M."/>
            <person name="Bucci V."/>
            <person name="Atarashi K."/>
            <person name="Xavier R."/>
            <person name="Honda K."/>
        </authorList>
    </citation>
    <scope>NUCLEOTIDE SEQUENCE [LARGE SCALE GENOMIC DNA]</scope>
    <source>
        <strain evidence="2">k04-0078-D8-1</strain>
    </source>
</reference>
<organism evidence="1 2">
    <name type="scientific">Blautia hominis</name>
    <dbReference type="NCBI Taxonomy" id="2025493"/>
    <lineage>
        <taxon>Bacteria</taxon>
        <taxon>Bacillati</taxon>
        <taxon>Bacillota</taxon>
        <taxon>Clostridia</taxon>
        <taxon>Lachnospirales</taxon>
        <taxon>Lachnospiraceae</taxon>
        <taxon>Blautia</taxon>
    </lineage>
</organism>
<evidence type="ECO:0008006" key="3">
    <source>
        <dbReference type="Google" id="ProtNLM"/>
    </source>
</evidence>
<protein>
    <recommendedName>
        <fullName evidence="3">Poly A polymerase head domain-containing protein</fullName>
    </recommendedName>
</protein>
<dbReference type="RefSeq" id="WP_288888012.1">
    <property type="nucleotide sequence ID" value="NZ_BAABYW010000002.1"/>
</dbReference>
<gene>
    <name evidence="1" type="ORF">K040078D81_60090</name>
</gene>
<proteinExistence type="predicted"/>
<dbReference type="Proteomes" id="UP001600943">
    <property type="component" value="Unassembled WGS sequence"/>
</dbReference>
<name>A0ABQ0BKB6_9FIRM</name>
<evidence type="ECO:0000313" key="1">
    <source>
        <dbReference type="EMBL" id="GAA6411892.1"/>
    </source>
</evidence>
<evidence type="ECO:0000313" key="2">
    <source>
        <dbReference type="Proteomes" id="UP001600943"/>
    </source>
</evidence>
<dbReference type="EMBL" id="BAABYW010000002">
    <property type="protein sequence ID" value="GAA6411892.1"/>
    <property type="molecule type" value="Genomic_DNA"/>
</dbReference>